<evidence type="ECO:0000313" key="2">
    <source>
        <dbReference type="EMBL" id="AMD92447.1"/>
    </source>
</evidence>
<dbReference type="InterPro" id="IPR009875">
    <property type="entry name" value="PilZ_domain"/>
</dbReference>
<dbReference type="AlphaFoldDB" id="A0A0X8JP82"/>
<proteinExistence type="predicted"/>
<name>A0A0X8JP82_9BACT</name>
<gene>
    <name evidence="2" type="ORF">AXF15_04520</name>
</gene>
<organism evidence="2 3">
    <name type="scientific">Desulfomicrobium orale DSM 12838</name>
    <dbReference type="NCBI Taxonomy" id="888061"/>
    <lineage>
        <taxon>Bacteria</taxon>
        <taxon>Pseudomonadati</taxon>
        <taxon>Thermodesulfobacteriota</taxon>
        <taxon>Desulfovibrionia</taxon>
        <taxon>Desulfovibrionales</taxon>
        <taxon>Desulfomicrobiaceae</taxon>
        <taxon>Desulfomicrobium</taxon>
    </lineage>
</organism>
<reference evidence="3" key="1">
    <citation type="submission" date="2016-02" db="EMBL/GenBank/DDBJ databases">
        <authorList>
            <person name="Holder M.E."/>
            <person name="Ajami N.J."/>
            <person name="Petrosino J.F."/>
        </authorList>
    </citation>
    <scope>NUCLEOTIDE SEQUENCE [LARGE SCALE GENOMIC DNA]</scope>
    <source>
        <strain evidence="3">DSM 12838</strain>
    </source>
</reference>
<dbReference type="Proteomes" id="UP000063964">
    <property type="component" value="Chromosome"/>
</dbReference>
<dbReference type="Pfam" id="PF07238">
    <property type="entry name" value="PilZ"/>
    <property type="match status" value="1"/>
</dbReference>
<evidence type="ECO:0000259" key="1">
    <source>
        <dbReference type="Pfam" id="PF07238"/>
    </source>
</evidence>
<dbReference type="STRING" id="888061.AXF15_04520"/>
<keyword evidence="3" id="KW-1185">Reference proteome</keyword>
<protein>
    <recommendedName>
        <fullName evidence="1">PilZ domain-containing protein</fullName>
    </recommendedName>
</protein>
<feature type="domain" description="PilZ" evidence="1">
    <location>
        <begin position="8"/>
        <end position="103"/>
    </location>
</feature>
<dbReference type="EMBL" id="CP014230">
    <property type="protein sequence ID" value="AMD92447.1"/>
    <property type="molecule type" value="Genomic_DNA"/>
</dbReference>
<evidence type="ECO:0000313" key="3">
    <source>
        <dbReference type="Proteomes" id="UP000063964"/>
    </source>
</evidence>
<sequence length="122" mass="14016">MKHERPGRKWIRYACLQPCQIISRNRVLQSPRTARIINVSRTGALIESDYLFWPADEITLLLPESSIAGMEGISSMYGTVRWEQVDPTSCMGTYSFGLEFETIIPFRNFFSPAYFDTVYCCA</sequence>
<dbReference type="GO" id="GO:0035438">
    <property type="term" value="F:cyclic-di-GMP binding"/>
    <property type="evidence" value="ECO:0007669"/>
    <property type="project" value="InterPro"/>
</dbReference>
<accession>A0A0X8JP82</accession>
<dbReference type="KEGG" id="doa:AXF15_04520"/>
<dbReference type="RefSeq" id="WP_066603882.1">
    <property type="nucleotide sequence ID" value="NZ_CP014230.1"/>
</dbReference>